<evidence type="ECO:0000256" key="3">
    <source>
        <dbReference type="ARBA" id="ARBA00022884"/>
    </source>
</evidence>
<dbReference type="EMBL" id="JAXCLX010000002">
    <property type="protein sequence ID" value="MDY0873082.1"/>
    <property type="molecule type" value="Genomic_DNA"/>
</dbReference>
<dbReference type="InterPro" id="IPR006027">
    <property type="entry name" value="NusB_RsmB_TIM44"/>
</dbReference>
<proteinExistence type="inferred from homology"/>
<comment type="similarity">
    <text evidence="1 6">Belongs to the NusB family.</text>
</comment>
<dbReference type="Gene3D" id="1.10.940.10">
    <property type="entry name" value="NusB-like"/>
    <property type="match status" value="1"/>
</dbReference>
<dbReference type="Proteomes" id="UP001271769">
    <property type="component" value="Unassembled WGS sequence"/>
</dbReference>
<keyword evidence="3 6" id="KW-0694">RNA-binding</keyword>
<evidence type="ECO:0000256" key="4">
    <source>
        <dbReference type="ARBA" id="ARBA00023015"/>
    </source>
</evidence>
<feature type="domain" description="NusB/RsmB/TIM44" evidence="7">
    <location>
        <begin position="22"/>
        <end position="155"/>
    </location>
</feature>
<dbReference type="InterPro" id="IPR035926">
    <property type="entry name" value="NusB-like_sf"/>
</dbReference>
<dbReference type="SUPFAM" id="SSF48013">
    <property type="entry name" value="NusB-like"/>
    <property type="match status" value="1"/>
</dbReference>
<dbReference type="NCBIfam" id="TIGR01951">
    <property type="entry name" value="nusB"/>
    <property type="match status" value="1"/>
</dbReference>
<comment type="function">
    <text evidence="6">Involved in transcription antitermination. Required for transcription of ribosomal RNA (rRNA) genes. Binds specifically to the boxA antiterminator sequence of the ribosomal RNA (rrn) operons.</text>
</comment>
<dbReference type="Pfam" id="PF01029">
    <property type="entry name" value="NusB"/>
    <property type="match status" value="1"/>
</dbReference>
<comment type="caution">
    <text evidence="8">The sequence shown here is derived from an EMBL/GenBank/DDBJ whole genome shotgun (WGS) entry which is preliminary data.</text>
</comment>
<evidence type="ECO:0000313" key="8">
    <source>
        <dbReference type="EMBL" id="MDY0873082.1"/>
    </source>
</evidence>
<gene>
    <name evidence="6 8" type="primary">nusB</name>
    <name evidence="8" type="ORF">SMD31_14160</name>
</gene>
<evidence type="ECO:0000313" key="9">
    <source>
        <dbReference type="Proteomes" id="UP001271769"/>
    </source>
</evidence>
<keyword evidence="4 6" id="KW-0805">Transcription regulation</keyword>
<keyword evidence="2 6" id="KW-0889">Transcription antitermination</keyword>
<evidence type="ECO:0000256" key="1">
    <source>
        <dbReference type="ARBA" id="ARBA00005952"/>
    </source>
</evidence>
<dbReference type="HAMAP" id="MF_00073">
    <property type="entry name" value="NusB"/>
    <property type="match status" value="1"/>
</dbReference>
<dbReference type="PANTHER" id="PTHR11078:SF3">
    <property type="entry name" value="ANTITERMINATION NUSB DOMAIN-CONTAINING PROTEIN"/>
    <property type="match status" value="1"/>
</dbReference>
<evidence type="ECO:0000256" key="5">
    <source>
        <dbReference type="ARBA" id="ARBA00023163"/>
    </source>
</evidence>
<evidence type="ECO:0000259" key="7">
    <source>
        <dbReference type="Pfam" id="PF01029"/>
    </source>
</evidence>
<dbReference type="InterPro" id="IPR011605">
    <property type="entry name" value="NusB_fam"/>
</dbReference>
<evidence type="ECO:0000256" key="6">
    <source>
        <dbReference type="HAMAP-Rule" id="MF_00073"/>
    </source>
</evidence>
<evidence type="ECO:0000256" key="2">
    <source>
        <dbReference type="ARBA" id="ARBA00022814"/>
    </source>
</evidence>
<reference evidence="8 9" key="1">
    <citation type="journal article" date="2013" name="Antonie Van Leeuwenhoek">
        <title>Dongia rigui sp. nov., isolated from freshwater of a large wetland in Korea.</title>
        <authorList>
            <person name="Baik K.S."/>
            <person name="Hwang Y.M."/>
            <person name="Choi J.S."/>
            <person name="Kwon J."/>
            <person name="Seong C.N."/>
        </authorList>
    </citation>
    <scope>NUCLEOTIDE SEQUENCE [LARGE SCALE GENOMIC DNA]</scope>
    <source>
        <strain evidence="8 9">04SU4-P</strain>
    </source>
</reference>
<sequence length="175" mass="19099">MSDDKQPSAKERSQQLALERRAARLAAVQALYQWEQTGARPEAVIAEFGTHRLGKAAENAEMPKADRKLFAELVRGVSAGVEELDDMLSAVLTEDWSVERLESILRAVMRCGAFELAHRQDVPPKVVISEYLAVADAFFGEKETGMTNGVLDKLAQTLRPGELTAKGTGRGKTAS</sequence>
<keyword evidence="5 6" id="KW-0804">Transcription</keyword>
<dbReference type="PANTHER" id="PTHR11078">
    <property type="entry name" value="N UTILIZATION SUBSTANCE PROTEIN B-RELATED"/>
    <property type="match status" value="1"/>
</dbReference>
<accession>A0ABU5E198</accession>
<dbReference type="RefSeq" id="WP_320501547.1">
    <property type="nucleotide sequence ID" value="NZ_JAXCLX010000002.1"/>
</dbReference>
<name>A0ABU5E198_9PROT</name>
<keyword evidence="9" id="KW-1185">Reference proteome</keyword>
<protein>
    <recommendedName>
        <fullName evidence="6">Transcription antitermination protein NusB</fullName>
    </recommendedName>
    <alternativeName>
        <fullName evidence="6">Antitermination factor NusB</fullName>
    </alternativeName>
</protein>
<organism evidence="8 9">
    <name type="scientific">Dongia rigui</name>
    <dbReference type="NCBI Taxonomy" id="940149"/>
    <lineage>
        <taxon>Bacteria</taxon>
        <taxon>Pseudomonadati</taxon>
        <taxon>Pseudomonadota</taxon>
        <taxon>Alphaproteobacteria</taxon>
        <taxon>Rhodospirillales</taxon>
        <taxon>Dongiaceae</taxon>
        <taxon>Dongia</taxon>
    </lineage>
</organism>